<protein>
    <submittedName>
        <fullName evidence="8">ABC transporter permease</fullName>
    </submittedName>
</protein>
<feature type="transmembrane region" description="Helical" evidence="6">
    <location>
        <begin position="82"/>
        <end position="101"/>
    </location>
</feature>
<dbReference type="RefSeq" id="WP_346156425.1">
    <property type="nucleotide sequence ID" value="NZ_BAAATE010000047.1"/>
</dbReference>
<evidence type="ECO:0000256" key="4">
    <source>
        <dbReference type="ARBA" id="ARBA00023136"/>
    </source>
</evidence>
<organism evidence="8 9">
    <name type="scientific">Nonomuraea recticatena</name>
    <dbReference type="NCBI Taxonomy" id="46178"/>
    <lineage>
        <taxon>Bacteria</taxon>
        <taxon>Bacillati</taxon>
        <taxon>Actinomycetota</taxon>
        <taxon>Actinomycetes</taxon>
        <taxon>Streptosporangiales</taxon>
        <taxon>Streptosporangiaceae</taxon>
        <taxon>Nonomuraea</taxon>
    </lineage>
</organism>
<comment type="caution">
    <text evidence="8">The sequence shown here is derived from an EMBL/GenBank/DDBJ whole genome shotgun (WGS) entry which is preliminary data.</text>
</comment>
<keyword evidence="9" id="KW-1185">Reference proteome</keyword>
<dbReference type="PIRSF" id="PIRSF006648">
    <property type="entry name" value="DrrB"/>
    <property type="match status" value="1"/>
</dbReference>
<evidence type="ECO:0000313" key="9">
    <source>
        <dbReference type="Proteomes" id="UP001501666"/>
    </source>
</evidence>
<feature type="transmembrane region" description="Helical" evidence="6">
    <location>
        <begin position="158"/>
        <end position="184"/>
    </location>
</feature>
<keyword evidence="3 6" id="KW-1133">Transmembrane helix</keyword>
<dbReference type="EMBL" id="BAAATE010000047">
    <property type="protein sequence ID" value="GAA2697448.1"/>
    <property type="molecule type" value="Genomic_DNA"/>
</dbReference>
<keyword evidence="4 6" id="KW-0472">Membrane</keyword>
<proteinExistence type="predicted"/>
<dbReference type="PROSITE" id="PS51012">
    <property type="entry name" value="ABC_TM2"/>
    <property type="match status" value="1"/>
</dbReference>
<sequence>MTTTSTTTKATTRAVAVNARTAAARAGLQRGWIEFRQTMTSGQDLWSVMFFPVVTLVVMFLLRHNTVPGTGFSLGSQALPGILGMNVVLNGMMMLALSLTMDREDGTLLRAKATPKGMTGYLVGKVTSRAGTAVIGLLVPLVPAAFLFGGLDLGRPSAWITLVWVVVLGLVAVLPFGAILGSLFGSAQGVGFVTFPMMVLMGISGVFYPISGFPEWLQWVGQAFPLYWLALGLRSAMLPDAMAVAEIGESWRHLETAAMLGLWAVAGILLAPLVLRRMARRQSGSVVKEQQRKAMQQRTT</sequence>
<evidence type="ECO:0000256" key="2">
    <source>
        <dbReference type="ARBA" id="ARBA00022692"/>
    </source>
</evidence>
<keyword evidence="2 6" id="KW-0812">Transmembrane</keyword>
<dbReference type="InterPro" id="IPR013525">
    <property type="entry name" value="ABC2_TM"/>
</dbReference>
<evidence type="ECO:0000256" key="5">
    <source>
        <dbReference type="ARBA" id="ARBA00023251"/>
    </source>
</evidence>
<evidence type="ECO:0000256" key="1">
    <source>
        <dbReference type="ARBA" id="ARBA00004141"/>
    </source>
</evidence>
<evidence type="ECO:0000256" key="6">
    <source>
        <dbReference type="SAM" id="Phobius"/>
    </source>
</evidence>
<comment type="subcellular location">
    <subcellularLocation>
        <location evidence="1">Membrane</location>
        <topology evidence="1">Multi-pass membrane protein</topology>
    </subcellularLocation>
</comment>
<reference evidence="8 9" key="1">
    <citation type="journal article" date="2019" name="Int. J. Syst. Evol. Microbiol.">
        <title>The Global Catalogue of Microorganisms (GCM) 10K type strain sequencing project: providing services to taxonomists for standard genome sequencing and annotation.</title>
        <authorList>
            <consortium name="The Broad Institute Genomics Platform"/>
            <consortium name="The Broad Institute Genome Sequencing Center for Infectious Disease"/>
            <person name="Wu L."/>
            <person name="Ma J."/>
        </authorList>
    </citation>
    <scope>NUCLEOTIDE SEQUENCE [LARGE SCALE GENOMIC DNA]</scope>
    <source>
        <strain evidence="8 9">JCM 6835</strain>
    </source>
</reference>
<evidence type="ECO:0000259" key="7">
    <source>
        <dbReference type="PROSITE" id="PS51012"/>
    </source>
</evidence>
<feature type="domain" description="ABC transmembrane type-2" evidence="7">
    <location>
        <begin position="43"/>
        <end position="278"/>
    </location>
</feature>
<dbReference type="PANTHER" id="PTHR43229:SF2">
    <property type="entry name" value="NODULATION PROTEIN J"/>
    <property type="match status" value="1"/>
</dbReference>
<feature type="transmembrane region" description="Helical" evidence="6">
    <location>
        <begin position="257"/>
        <end position="275"/>
    </location>
</feature>
<dbReference type="PANTHER" id="PTHR43229">
    <property type="entry name" value="NODULATION PROTEIN J"/>
    <property type="match status" value="1"/>
</dbReference>
<keyword evidence="5" id="KW-0046">Antibiotic resistance</keyword>
<gene>
    <name evidence="8" type="ORF">GCM10010412_092330</name>
</gene>
<name>A0ABN3TAM5_9ACTN</name>
<feature type="transmembrane region" description="Helical" evidence="6">
    <location>
        <begin position="45"/>
        <end position="62"/>
    </location>
</feature>
<dbReference type="InterPro" id="IPR000412">
    <property type="entry name" value="ABC_2_transport"/>
</dbReference>
<dbReference type="Pfam" id="PF12698">
    <property type="entry name" value="ABC2_membrane_3"/>
    <property type="match status" value="1"/>
</dbReference>
<feature type="transmembrane region" description="Helical" evidence="6">
    <location>
        <begin position="130"/>
        <end position="151"/>
    </location>
</feature>
<evidence type="ECO:0000256" key="3">
    <source>
        <dbReference type="ARBA" id="ARBA00022989"/>
    </source>
</evidence>
<dbReference type="InterPro" id="IPR047817">
    <property type="entry name" value="ABC2_TM_bact-type"/>
</dbReference>
<feature type="transmembrane region" description="Helical" evidence="6">
    <location>
        <begin position="190"/>
        <end position="210"/>
    </location>
</feature>
<dbReference type="Proteomes" id="UP001501666">
    <property type="component" value="Unassembled WGS sequence"/>
</dbReference>
<accession>A0ABN3TAM5</accession>
<dbReference type="InterPro" id="IPR051784">
    <property type="entry name" value="Nod_factor_ABC_transporter"/>
</dbReference>
<evidence type="ECO:0000313" key="8">
    <source>
        <dbReference type="EMBL" id="GAA2697448.1"/>
    </source>
</evidence>